<evidence type="ECO:0000256" key="6">
    <source>
        <dbReference type="SAM" id="MobiDB-lite"/>
    </source>
</evidence>
<comment type="caution">
    <text evidence="10">The sequence shown here is derived from an EMBL/GenBank/DDBJ whole genome shotgun (WGS) entry which is preliminary data.</text>
</comment>
<dbReference type="InterPro" id="IPR001623">
    <property type="entry name" value="DnaJ_domain"/>
</dbReference>
<comment type="subcellular location">
    <subcellularLocation>
        <location evidence="5">Endomembrane system</location>
        <topology evidence="5">Single-pass membrane protein</topology>
    </subcellularLocation>
</comment>
<proteinExistence type="predicted"/>
<accession>A0A8H3F2E1</accession>
<keyword evidence="11" id="KW-1185">Reference proteome</keyword>
<evidence type="ECO:0000313" key="10">
    <source>
        <dbReference type="EMBL" id="CAF9915779.1"/>
    </source>
</evidence>
<dbReference type="CDD" id="cd06257">
    <property type="entry name" value="DnaJ"/>
    <property type="match status" value="1"/>
</dbReference>
<evidence type="ECO:0000256" key="4">
    <source>
        <dbReference type="ARBA" id="ARBA00023136"/>
    </source>
</evidence>
<feature type="compositionally biased region" description="Basic and acidic residues" evidence="6">
    <location>
        <begin position="251"/>
        <end position="263"/>
    </location>
</feature>
<feature type="signal peptide" evidence="8">
    <location>
        <begin position="1"/>
        <end position="19"/>
    </location>
</feature>
<dbReference type="PRINTS" id="PR00625">
    <property type="entry name" value="JDOMAIN"/>
</dbReference>
<feature type="region of interest" description="Disordered" evidence="6">
    <location>
        <begin position="360"/>
        <end position="405"/>
    </location>
</feature>
<feature type="transmembrane region" description="Helical" evidence="7">
    <location>
        <begin position="169"/>
        <end position="190"/>
    </location>
</feature>
<evidence type="ECO:0000256" key="1">
    <source>
        <dbReference type="ARBA" id="ARBA00022692"/>
    </source>
</evidence>
<dbReference type="GO" id="GO:0012505">
    <property type="term" value="C:endomembrane system"/>
    <property type="evidence" value="ECO:0007669"/>
    <property type="project" value="UniProtKB-SubCell"/>
</dbReference>
<gene>
    <name evidence="10" type="ORF">IMSHALPRED_002698</name>
</gene>
<dbReference type="Pfam" id="PF00226">
    <property type="entry name" value="DnaJ"/>
    <property type="match status" value="1"/>
</dbReference>
<evidence type="ECO:0000256" key="5">
    <source>
        <dbReference type="ARBA" id="ARBA00037847"/>
    </source>
</evidence>
<dbReference type="OrthoDB" id="413400at2759"/>
<organism evidence="10 11">
    <name type="scientific">Imshaugia aleurites</name>
    <dbReference type="NCBI Taxonomy" id="172621"/>
    <lineage>
        <taxon>Eukaryota</taxon>
        <taxon>Fungi</taxon>
        <taxon>Dikarya</taxon>
        <taxon>Ascomycota</taxon>
        <taxon>Pezizomycotina</taxon>
        <taxon>Lecanoromycetes</taxon>
        <taxon>OSLEUM clade</taxon>
        <taxon>Lecanoromycetidae</taxon>
        <taxon>Lecanorales</taxon>
        <taxon>Lecanorineae</taxon>
        <taxon>Parmeliaceae</taxon>
        <taxon>Imshaugia</taxon>
    </lineage>
</organism>
<dbReference type="Gene3D" id="1.10.287.110">
    <property type="entry name" value="DnaJ domain"/>
    <property type="match status" value="1"/>
</dbReference>
<reference evidence="10" key="1">
    <citation type="submission" date="2021-03" db="EMBL/GenBank/DDBJ databases">
        <authorList>
            <person name="Tagirdzhanova G."/>
        </authorList>
    </citation>
    <scope>NUCLEOTIDE SEQUENCE</scope>
</reference>
<dbReference type="SUPFAM" id="SSF46565">
    <property type="entry name" value="Chaperone J-domain"/>
    <property type="match status" value="1"/>
</dbReference>
<dbReference type="AlphaFoldDB" id="A0A8H3F2E1"/>
<feature type="compositionally biased region" description="Low complexity" evidence="6">
    <location>
        <begin position="272"/>
        <end position="281"/>
    </location>
</feature>
<keyword evidence="4 7" id="KW-0472">Membrane</keyword>
<dbReference type="EMBL" id="CAJPDT010000015">
    <property type="protein sequence ID" value="CAF9915779.1"/>
    <property type="molecule type" value="Genomic_DNA"/>
</dbReference>
<evidence type="ECO:0000313" key="11">
    <source>
        <dbReference type="Proteomes" id="UP000664534"/>
    </source>
</evidence>
<dbReference type="PROSITE" id="PS50076">
    <property type="entry name" value="DNAJ_2"/>
    <property type="match status" value="1"/>
</dbReference>
<evidence type="ECO:0000256" key="7">
    <source>
        <dbReference type="SAM" id="Phobius"/>
    </source>
</evidence>
<evidence type="ECO:0000256" key="2">
    <source>
        <dbReference type="ARBA" id="ARBA00022729"/>
    </source>
</evidence>
<feature type="region of interest" description="Disordered" evidence="6">
    <location>
        <begin position="220"/>
        <end position="298"/>
    </location>
</feature>
<keyword evidence="3 7" id="KW-1133">Transmembrane helix</keyword>
<evidence type="ECO:0000256" key="3">
    <source>
        <dbReference type="ARBA" id="ARBA00022989"/>
    </source>
</evidence>
<feature type="domain" description="J" evidence="9">
    <location>
        <begin position="43"/>
        <end position="145"/>
    </location>
</feature>
<keyword evidence="1 7" id="KW-0812">Transmembrane</keyword>
<dbReference type="InterPro" id="IPR036869">
    <property type="entry name" value="J_dom_sf"/>
</dbReference>
<protein>
    <recommendedName>
        <fullName evidence="9">J domain-containing protein</fullName>
    </recommendedName>
</protein>
<dbReference type="InterPro" id="IPR052606">
    <property type="entry name" value="DnaJ_domain_protein"/>
</dbReference>
<name>A0A8H3F2E1_9LECA</name>
<keyword evidence="2 8" id="KW-0732">Signal</keyword>
<feature type="chain" id="PRO_5034978430" description="J domain-containing protein" evidence="8">
    <location>
        <begin position="20"/>
        <end position="405"/>
    </location>
</feature>
<dbReference type="PANTHER" id="PTHR44653">
    <property type="entry name" value="DNAJ HOMOLOG SUBFAMILY C MEMBER 1"/>
    <property type="match status" value="1"/>
</dbReference>
<dbReference type="SMART" id="SM00271">
    <property type="entry name" value="DnaJ"/>
    <property type="match status" value="1"/>
</dbReference>
<dbReference type="Proteomes" id="UP000664534">
    <property type="component" value="Unassembled WGS sequence"/>
</dbReference>
<dbReference type="PANTHER" id="PTHR44653:SF2">
    <property type="entry name" value="DNAJ HOMOLOG SUBFAMILY C MEMBER 1"/>
    <property type="match status" value="1"/>
</dbReference>
<sequence>MRSSLFILLCSSLLALVATFTKDDHEIFRLRDEIEASEGPEVTFYDFLGVKASAAQDEIVKAYRKKSRIIHPDKAKQSLIASKAKATSKPMFGLNNKKPGIHVNKPPTESEVQTAVRKASERYARLGVVAEILKGPGRERYDFFLASGFPKWRGTGYYYARFRPGLGSVLVGLFAFGGGLVHYAAMYVSWQRQRDYAERIIRDARRSAWGDESGIRGIPGIDGAMTGATASPPASLAQENGGAVLNRRQKRMQERESKKEKDKKTSKRVRQSGTSTPTPLESEPEPGPQGAKKKVQAPNGKVLIVDSAGNVYVEEEGENGERVELLLDPEEIPKPTFRQTVLFRLPVWAYRETYSRIAGAQSNYEQAELEVLETTTDREDGDPKPKQDLRNGVARKSANRNGKAH</sequence>
<evidence type="ECO:0000259" key="9">
    <source>
        <dbReference type="PROSITE" id="PS50076"/>
    </source>
</evidence>
<feature type="compositionally biased region" description="Basic and acidic residues" evidence="6">
    <location>
        <begin position="375"/>
        <end position="389"/>
    </location>
</feature>
<evidence type="ECO:0000256" key="8">
    <source>
        <dbReference type="SAM" id="SignalP"/>
    </source>
</evidence>